<dbReference type="InterPro" id="IPR038408">
    <property type="entry name" value="GNK2_sf"/>
</dbReference>
<dbReference type="Pfam" id="PF01657">
    <property type="entry name" value="Stress-antifung"/>
    <property type="match status" value="1"/>
</dbReference>
<organism evidence="4 5">
    <name type="scientific">Eragrostis curvula</name>
    <name type="common">weeping love grass</name>
    <dbReference type="NCBI Taxonomy" id="38414"/>
    <lineage>
        <taxon>Eukaryota</taxon>
        <taxon>Viridiplantae</taxon>
        <taxon>Streptophyta</taxon>
        <taxon>Embryophyta</taxon>
        <taxon>Tracheophyta</taxon>
        <taxon>Spermatophyta</taxon>
        <taxon>Magnoliopsida</taxon>
        <taxon>Liliopsida</taxon>
        <taxon>Poales</taxon>
        <taxon>Poaceae</taxon>
        <taxon>PACMAD clade</taxon>
        <taxon>Chloridoideae</taxon>
        <taxon>Eragrostideae</taxon>
        <taxon>Eragrostidinae</taxon>
        <taxon>Eragrostis</taxon>
    </lineage>
</organism>
<dbReference type="AlphaFoldDB" id="A0A5J9UBF7"/>
<evidence type="ECO:0000313" key="4">
    <source>
        <dbReference type="EMBL" id="TVU20886.1"/>
    </source>
</evidence>
<dbReference type="PANTHER" id="PTHR32099">
    <property type="entry name" value="CYSTEINE-RICH REPEAT SECRETORY PROTEIN"/>
    <property type="match status" value="1"/>
</dbReference>
<evidence type="ECO:0000313" key="5">
    <source>
        <dbReference type="Proteomes" id="UP000324897"/>
    </source>
</evidence>
<dbReference type="PROSITE" id="PS51473">
    <property type="entry name" value="GNK2"/>
    <property type="match status" value="1"/>
</dbReference>
<reference evidence="4 5" key="1">
    <citation type="journal article" date="2019" name="Sci. Rep.">
        <title>A high-quality genome of Eragrostis curvula grass provides insights into Poaceae evolution and supports new strategies to enhance forage quality.</title>
        <authorList>
            <person name="Carballo J."/>
            <person name="Santos B.A.C.M."/>
            <person name="Zappacosta D."/>
            <person name="Garbus I."/>
            <person name="Selva J.P."/>
            <person name="Gallo C.A."/>
            <person name="Diaz A."/>
            <person name="Albertini E."/>
            <person name="Caccamo M."/>
            <person name="Echenique V."/>
        </authorList>
    </citation>
    <scope>NUCLEOTIDE SEQUENCE [LARGE SCALE GENOMIC DNA]</scope>
    <source>
        <strain evidence="5">cv. Victoria</strain>
        <tissue evidence="4">Leaf</tissue>
    </source>
</reference>
<dbReference type="FunFam" id="3.30.430.20:FF:000004">
    <property type="entry name" value="Receptor-like serine-threonine protein kinase"/>
    <property type="match status" value="1"/>
</dbReference>
<evidence type="ECO:0000256" key="2">
    <source>
        <dbReference type="ARBA" id="ARBA00022737"/>
    </source>
</evidence>
<feature type="domain" description="Gnk2-homologous" evidence="3">
    <location>
        <begin position="70"/>
        <end position="174"/>
    </location>
</feature>
<dbReference type="Gene3D" id="3.30.430.20">
    <property type="entry name" value="Gnk2 domain, C-X8-C-X2-C motif"/>
    <property type="match status" value="1"/>
</dbReference>
<dbReference type="EMBL" id="RWGY01000026">
    <property type="protein sequence ID" value="TVU20886.1"/>
    <property type="molecule type" value="Genomic_DNA"/>
</dbReference>
<accession>A0A5J9UBF7</accession>
<comment type="caution">
    <text evidence="4">The sequence shown here is derived from an EMBL/GenBank/DDBJ whole genome shotgun (WGS) entry which is preliminary data.</text>
</comment>
<dbReference type="OrthoDB" id="671329at2759"/>
<dbReference type="InterPro" id="IPR002902">
    <property type="entry name" value="GNK2"/>
</dbReference>
<dbReference type="Proteomes" id="UP000324897">
    <property type="component" value="Unassembled WGS sequence"/>
</dbReference>
<name>A0A5J9UBF7_9POAL</name>
<evidence type="ECO:0000256" key="1">
    <source>
        <dbReference type="ARBA" id="ARBA00022729"/>
    </source>
</evidence>
<sequence length="248" mass="27069">MNRQVSFDSNLLRTIKFPLIFQINDVDRSHQEAEYFRAEVCLLGYPIRPSTVVSAMDIILLLLLFLPLAGAQMQVCGNSGNYTGASNYQANLNQLSATLPKNAASNTTLFATGIAGTAPDKVYALALCRGDINSSACAACLSTSFQDAQQLCPFNKDAAVYYDYCSLRFSNLNILATTMDDNILILMNTQNFTVTRLILFTLLSNTSQFAAQSLSRFMTSRMDISSLPTLYSLVQSGPSLSFRGPGAK</sequence>
<keyword evidence="2" id="KW-0677">Repeat</keyword>
<feature type="non-terminal residue" evidence="4">
    <location>
        <position position="1"/>
    </location>
</feature>
<gene>
    <name evidence="4" type="ORF">EJB05_30487</name>
</gene>
<keyword evidence="5" id="KW-1185">Reference proteome</keyword>
<proteinExistence type="predicted"/>
<dbReference type="PANTHER" id="PTHR32099:SF42">
    <property type="entry name" value="CYSTEINE-RICH RECEPTOR-LIKE PROTEIN KINASE 9-RELATED"/>
    <property type="match status" value="1"/>
</dbReference>
<protein>
    <recommendedName>
        <fullName evidence="3">Gnk2-homologous domain-containing protein</fullName>
    </recommendedName>
</protein>
<evidence type="ECO:0000259" key="3">
    <source>
        <dbReference type="PROSITE" id="PS51473"/>
    </source>
</evidence>
<keyword evidence="1" id="KW-0732">Signal</keyword>
<dbReference type="Gramene" id="TVU20886">
    <property type="protein sequence ID" value="TVU20886"/>
    <property type="gene ID" value="EJB05_30487"/>
</dbReference>
<dbReference type="CDD" id="cd23509">
    <property type="entry name" value="Gnk2-like"/>
    <property type="match status" value="1"/>
</dbReference>